<organism evidence="2 3">
    <name type="scientific">Gymnopilus dilepis</name>
    <dbReference type="NCBI Taxonomy" id="231916"/>
    <lineage>
        <taxon>Eukaryota</taxon>
        <taxon>Fungi</taxon>
        <taxon>Dikarya</taxon>
        <taxon>Basidiomycota</taxon>
        <taxon>Agaricomycotina</taxon>
        <taxon>Agaricomycetes</taxon>
        <taxon>Agaricomycetidae</taxon>
        <taxon>Agaricales</taxon>
        <taxon>Agaricineae</taxon>
        <taxon>Hymenogastraceae</taxon>
        <taxon>Gymnopilus</taxon>
    </lineage>
</organism>
<reference evidence="2 3" key="1">
    <citation type="journal article" date="2018" name="Evol. Lett.">
        <title>Horizontal gene cluster transfer increased hallucinogenic mushroom diversity.</title>
        <authorList>
            <person name="Reynolds H.T."/>
            <person name="Vijayakumar V."/>
            <person name="Gluck-Thaler E."/>
            <person name="Korotkin H.B."/>
            <person name="Matheny P.B."/>
            <person name="Slot J.C."/>
        </authorList>
    </citation>
    <scope>NUCLEOTIDE SEQUENCE [LARGE SCALE GENOMIC DNA]</scope>
    <source>
        <strain evidence="2 3">SRW20</strain>
    </source>
</reference>
<dbReference type="AlphaFoldDB" id="A0A409Y4J5"/>
<accession>A0A409Y4J5</accession>
<protein>
    <submittedName>
        <fullName evidence="2">Uncharacterized protein</fullName>
    </submittedName>
</protein>
<gene>
    <name evidence="2" type="ORF">CVT26_013088</name>
</gene>
<evidence type="ECO:0000256" key="1">
    <source>
        <dbReference type="SAM" id="MobiDB-lite"/>
    </source>
</evidence>
<sequence length="112" mass="12346">MSPSPGHDPYKIPEAAAQIFNDDGDSNRVEDIDFHATPRQQASFKAPGEGELRTKHEGCKEEKGQDQVLEAVLLFLENSALRSSATGKDSGDSKILQRFINYAAKILSWQAQ</sequence>
<evidence type="ECO:0000313" key="2">
    <source>
        <dbReference type="EMBL" id="PPQ97902.1"/>
    </source>
</evidence>
<name>A0A409Y4J5_9AGAR</name>
<comment type="caution">
    <text evidence="2">The sequence shown here is derived from an EMBL/GenBank/DDBJ whole genome shotgun (WGS) entry which is preliminary data.</text>
</comment>
<proteinExistence type="predicted"/>
<dbReference type="Proteomes" id="UP000284706">
    <property type="component" value="Unassembled WGS sequence"/>
</dbReference>
<feature type="region of interest" description="Disordered" evidence="1">
    <location>
        <begin position="38"/>
        <end position="63"/>
    </location>
</feature>
<feature type="compositionally biased region" description="Basic and acidic residues" evidence="1">
    <location>
        <begin position="48"/>
        <end position="63"/>
    </location>
</feature>
<evidence type="ECO:0000313" key="3">
    <source>
        <dbReference type="Proteomes" id="UP000284706"/>
    </source>
</evidence>
<dbReference type="InParanoid" id="A0A409Y4J5"/>
<dbReference type="EMBL" id="NHYE01001170">
    <property type="protein sequence ID" value="PPQ97902.1"/>
    <property type="molecule type" value="Genomic_DNA"/>
</dbReference>
<keyword evidence="3" id="KW-1185">Reference proteome</keyword>